<dbReference type="AlphaFoldDB" id="A0A401XJD5"/>
<name>A0A401XJD5_9FLAO</name>
<evidence type="ECO:0000313" key="4">
    <source>
        <dbReference type="EMBL" id="GCD77084.1"/>
    </source>
</evidence>
<feature type="domain" description="DprA winged helix" evidence="3">
    <location>
        <begin position="314"/>
        <end position="368"/>
    </location>
</feature>
<dbReference type="Proteomes" id="UP000286715">
    <property type="component" value="Unassembled WGS sequence"/>
</dbReference>
<dbReference type="SUPFAM" id="SSF47781">
    <property type="entry name" value="RuvA domain 2-like"/>
    <property type="match status" value="1"/>
</dbReference>
<dbReference type="Gene3D" id="3.40.50.450">
    <property type="match status" value="1"/>
</dbReference>
<gene>
    <name evidence="4" type="primary">smf</name>
    <name evidence="4" type="ORF">JCM31826_05660</name>
</gene>
<proteinExistence type="inferred from homology"/>
<dbReference type="PANTHER" id="PTHR43022">
    <property type="entry name" value="PROTEIN SMF"/>
    <property type="match status" value="1"/>
</dbReference>
<evidence type="ECO:0000259" key="3">
    <source>
        <dbReference type="Pfam" id="PF17782"/>
    </source>
</evidence>
<dbReference type="InterPro" id="IPR010994">
    <property type="entry name" value="RuvA_2-like"/>
</dbReference>
<dbReference type="Pfam" id="PF14520">
    <property type="entry name" value="HHH_5"/>
    <property type="match status" value="1"/>
</dbReference>
<accession>A0A401XJD5</accession>
<evidence type="ECO:0000259" key="2">
    <source>
        <dbReference type="Pfam" id="PF02481"/>
    </source>
</evidence>
<dbReference type="SUPFAM" id="SSF102405">
    <property type="entry name" value="MCP/YpsA-like"/>
    <property type="match status" value="1"/>
</dbReference>
<reference evidence="4 5" key="1">
    <citation type="submission" date="2018-11" db="EMBL/GenBank/DDBJ databases">
        <title>Schleiferia aggregans sp. nov., a moderately thermophilic heterotrophic bacterium isolated from microbial mats at a terrestrial hot spring.</title>
        <authorList>
            <person name="Iino T."/>
            <person name="Ohkuma M."/>
            <person name="Haruta S."/>
        </authorList>
    </citation>
    <scope>NUCLEOTIDE SEQUENCE [LARGE SCALE GENOMIC DNA]</scope>
    <source>
        <strain evidence="4 5">LA</strain>
    </source>
</reference>
<dbReference type="GO" id="GO:0009294">
    <property type="term" value="P:DNA-mediated transformation"/>
    <property type="evidence" value="ECO:0007669"/>
    <property type="project" value="InterPro"/>
</dbReference>
<dbReference type="Pfam" id="PF02481">
    <property type="entry name" value="DNA_processg_A"/>
    <property type="match status" value="1"/>
</dbReference>
<evidence type="ECO:0000256" key="1">
    <source>
        <dbReference type="ARBA" id="ARBA00006525"/>
    </source>
</evidence>
<feature type="domain" description="Smf/DprA SLOG" evidence="2">
    <location>
        <begin position="87"/>
        <end position="294"/>
    </location>
</feature>
<dbReference type="InterPro" id="IPR057666">
    <property type="entry name" value="DrpA_SLOG"/>
</dbReference>
<comment type="similarity">
    <text evidence="1">Belongs to the DprA/Smf family.</text>
</comment>
<organism evidence="4 5">
    <name type="scientific">Thermaurantimonas aggregans</name>
    <dbReference type="NCBI Taxonomy" id="2173829"/>
    <lineage>
        <taxon>Bacteria</taxon>
        <taxon>Pseudomonadati</taxon>
        <taxon>Bacteroidota</taxon>
        <taxon>Flavobacteriia</taxon>
        <taxon>Flavobacteriales</taxon>
        <taxon>Schleiferiaceae</taxon>
        <taxon>Thermaurantimonas</taxon>
    </lineage>
</organism>
<protein>
    <submittedName>
        <fullName evidence="4">DNA processing protein DprA</fullName>
    </submittedName>
</protein>
<sequence length="373" mass="41280">MTLSEEELYHFLALQLVPGIGNTLSKTLISYHKTAVGIFKTSSKDLARTPGIGETLAKRIKEFIQVEKKTIDREWEFLQKNSIRLLPFYASEFPEKLRAVSASPAMLFVKGNVNLNAHRMVAIVGTRKATAYGVNVTRKIVEDLKPYNVCIVSGLAYGIDIAAHKSALDSEMTTVAVVAHGLDRIYPPSHTAVANRMIEKGGIVSEYFRGVKPDKENFPVRNRIVAGMSDAIIVVEAAESGGALITADFARNFKRDVFAVPGRIGDTYSEGSNALINSGKAYMYTKVDDLLQKLQWDEHSGQGKVKVVQTSLFPELSEVEQRLFDILRQVDKMHIDQLRDAADMPISQLIPILTELEIKGAIIGLPGKMYQVL</sequence>
<dbReference type="Gene3D" id="1.10.10.10">
    <property type="entry name" value="Winged helix-like DNA-binding domain superfamily/Winged helix DNA-binding domain"/>
    <property type="match status" value="1"/>
</dbReference>
<comment type="caution">
    <text evidence="4">The sequence shown here is derived from an EMBL/GenBank/DDBJ whole genome shotgun (WGS) entry which is preliminary data.</text>
</comment>
<dbReference type="EMBL" id="BHZE01000004">
    <property type="protein sequence ID" value="GCD77084.1"/>
    <property type="molecule type" value="Genomic_DNA"/>
</dbReference>
<evidence type="ECO:0000313" key="5">
    <source>
        <dbReference type="Proteomes" id="UP000286715"/>
    </source>
</evidence>
<dbReference type="PANTHER" id="PTHR43022:SF1">
    <property type="entry name" value="PROTEIN SMF"/>
    <property type="match status" value="1"/>
</dbReference>
<dbReference type="InterPro" id="IPR041614">
    <property type="entry name" value="DprA_WH"/>
</dbReference>
<dbReference type="NCBIfam" id="TIGR00732">
    <property type="entry name" value="dprA"/>
    <property type="match status" value="1"/>
</dbReference>
<dbReference type="InterPro" id="IPR003488">
    <property type="entry name" value="DprA"/>
</dbReference>
<keyword evidence="5" id="KW-1185">Reference proteome</keyword>
<dbReference type="InterPro" id="IPR036388">
    <property type="entry name" value="WH-like_DNA-bd_sf"/>
</dbReference>
<dbReference type="Pfam" id="PF17782">
    <property type="entry name" value="WHD_DprA"/>
    <property type="match status" value="1"/>
</dbReference>